<sequence length="109" mass="12499">MADIASFVLDVVKSLAAPVGRQFMYLYNYKKNIDNLQGEVRKLENTREEVQVTVTAAERNVEVIKQNVKDWQTDVEKTITEAKQLIPRGRKQPSMFQGIVPQLDHPLQT</sequence>
<dbReference type="Proteomes" id="UP001163603">
    <property type="component" value="Chromosome 13"/>
</dbReference>
<evidence type="ECO:0000313" key="2">
    <source>
        <dbReference type="Proteomes" id="UP001163603"/>
    </source>
</evidence>
<dbReference type="EMBL" id="CM047748">
    <property type="protein sequence ID" value="KAJ0014315.1"/>
    <property type="molecule type" value="Genomic_DNA"/>
</dbReference>
<proteinExistence type="predicted"/>
<comment type="caution">
    <text evidence="1">The sequence shown here is derived from an EMBL/GenBank/DDBJ whole genome shotgun (WGS) entry which is preliminary data.</text>
</comment>
<evidence type="ECO:0000313" key="1">
    <source>
        <dbReference type="EMBL" id="KAJ0014315.1"/>
    </source>
</evidence>
<gene>
    <name evidence="1" type="ORF">Pint_21687</name>
</gene>
<reference evidence="2" key="1">
    <citation type="journal article" date="2023" name="G3 (Bethesda)">
        <title>Genome assembly and association tests identify interacting loci associated with vigor, precocity, and sex in interspecific pistachio rootstocks.</title>
        <authorList>
            <person name="Palmer W."/>
            <person name="Jacygrad E."/>
            <person name="Sagayaradj S."/>
            <person name="Cavanaugh K."/>
            <person name="Han R."/>
            <person name="Bertier L."/>
            <person name="Beede B."/>
            <person name="Kafkas S."/>
            <person name="Golino D."/>
            <person name="Preece J."/>
            <person name="Michelmore R."/>
        </authorList>
    </citation>
    <scope>NUCLEOTIDE SEQUENCE [LARGE SCALE GENOMIC DNA]</scope>
</reference>
<accession>A0ACC0XD16</accession>
<name>A0ACC0XD16_9ROSI</name>
<organism evidence="1 2">
    <name type="scientific">Pistacia integerrima</name>
    <dbReference type="NCBI Taxonomy" id="434235"/>
    <lineage>
        <taxon>Eukaryota</taxon>
        <taxon>Viridiplantae</taxon>
        <taxon>Streptophyta</taxon>
        <taxon>Embryophyta</taxon>
        <taxon>Tracheophyta</taxon>
        <taxon>Spermatophyta</taxon>
        <taxon>Magnoliopsida</taxon>
        <taxon>eudicotyledons</taxon>
        <taxon>Gunneridae</taxon>
        <taxon>Pentapetalae</taxon>
        <taxon>rosids</taxon>
        <taxon>malvids</taxon>
        <taxon>Sapindales</taxon>
        <taxon>Anacardiaceae</taxon>
        <taxon>Pistacia</taxon>
    </lineage>
</organism>
<keyword evidence="2" id="KW-1185">Reference proteome</keyword>
<protein>
    <submittedName>
        <fullName evidence="1">Uncharacterized protein</fullName>
    </submittedName>
</protein>